<comment type="caution">
    <text evidence="8">The sequence shown here is derived from an EMBL/GenBank/DDBJ whole genome shotgun (WGS) entry which is preliminary data.</text>
</comment>
<evidence type="ECO:0000313" key="9">
    <source>
        <dbReference type="Proteomes" id="UP000223968"/>
    </source>
</evidence>
<keyword evidence="6" id="KW-0732">Signal</keyword>
<dbReference type="EMBL" id="PDNB01000027">
    <property type="protein sequence ID" value="PGH15237.1"/>
    <property type="molecule type" value="Genomic_DNA"/>
</dbReference>
<reference evidence="8 9" key="1">
    <citation type="submission" date="2017-10" db="EMBL/GenBank/DDBJ databases">
        <title>Comparative genomics in systemic dimorphic fungi from Ajellomycetaceae.</title>
        <authorList>
            <person name="Munoz J.F."/>
            <person name="Mcewen J.G."/>
            <person name="Clay O.K."/>
            <person name="Cuomo C.A."/>
        </authorList>
    </citation>
    <scope>NUCLEOTIDE SEQUENCE [LARGE SCALE GENOMIC DNA]</scope>
    <source>
        <strain evidence="8 9">UAMH5409</strain>
    </source>
</reference>
<keyword evidence="2 5" id="KW-0378">Hydrolase</keyword>
<evidence type="ECO:0000256" key="2">
    <source>
        <dbReference type="ARBA" id="ARBA00022801"/>
    </source>
</evidence>
<dbReference type="SUPFAM" id="SSF49899">
    <property type="entry name" value="Concanavalin A-like lectins/glucanases"/>
    <property type="match status" value="1"/>
</dbReference>
<protein>
    <recommendedName>
        <fullName evidence="7">Beta-xylosidase C-terminal Concanavalin A-like domain-containing protein</fullName>
    </recommendedName>
</protein>
<dbReference type="CDD" id="cd18833">
    <property type="entry name" value="GH43_PcXyl-like"/>
    <property type="match status" value="1"/>
</dbReference>
<dbReference type="SUPFAM" id="SSF75005">
    <property type="entry name" value="Arabinanase/levansucrase/invertase"/>
    <property type="match status" value="1"/>
</dbReference>
<dbReference type="Pfam" id="PF04616">
    <property type="entry name" value="Glyco_hydro_43"/>
    <property type="match status" value="1"/>
</dbReference>
<gene>
    <name evidence="8" type="ORF">AJ79_02602</name>
</gene>
<dbReference type="Gene3D" id="2.115.10.20">
    <property type="entry name" value="Glycosyl hydrolase domain, family 43"/>
    <property type="match status" value="1"/>
</dbReference>
<dbReference type="Pfam" id="PF17851">
    <property type="entry name" value="GH43_C2"/>
    <property type="match status" value="1"/>
</dbReference>
<dbReference type="InterPro" id="IPR006710">
    <property type="entry name" value="Glyco_hydro_43"/>
</dbReference>
<evidence type="ECO:0000256" key="3">
    <source>
        <dbReference type="ARBA" id="ARBA00023295"/>
    </source>
</evidence>
<accession>A0A2B7Y3G9</accession>
<dbReference type="GO" id="GO:0004553">
    <property type="term" value="F:hydrolase activity, hydrolyzing O-glycosyl compounds"/>
    <property type="evidence" value="ECO:0007669"/>
    <property type="project" value="InterPro"/>
</dbReference>
<evidence type="ECO:0000313" key="8">
    <source>
        <dbReference type="EMBL" id="PGH15237.1"/>
    </source>
</evidence>
<dbReference type="InterPro" id="IPR051795">
    <property type="entry name" value="Glycosyl_Hydrlase_43"/>
</dbReference>
<dbReference type="Gene3D" id="2.60.120.200">
    <property type="match status" value="1"/>
</dbReference>
<dbReference type="OrthoDB" id="408373at2759"/>
<evidence type="ECO:0000256" key="1">
    <source>
        <dbReference type="ARBA" id="ARBA00009865"/>
    </source>
</evidence>
<dbReference type="Proteomes" id="UP000223968">
    <property type="component" value="Unassembled WGS sequence"/>
</dbReference>
<dbReference type="PANTHER" id="PTHR42812:SF17">
    <property type="entry name" value="BETA-XYLOSIDASE C-TERMINAL CONCANAVALIN A-LIKE DOMAIN-CONTAINING PROTEIN-RELATED"/>
    <property type="match status" value="1"/>
</dbReference>
<feature type="chain" id="PRO_5012405892" description="Beta-xylosidase C-terminal Concanavalin A-like domain-containing protein" evidence="6">
    <location>
        <begin position="22"/>
        <end position="576"/>
    </location>
</feature>
<dbReference type="AlphaFoldDB" id="A0A2B7Y3G9"/>
<feature type="signal peptide" evidence="6">
    <location>
        <begin position="1"/>
        <end position="21"/>
    </location>
</feature>
<dbReference type="STRING" id="1447875.A0A2B7Y3G9"/>
<evidence type="ECO:0000259" key="7">
    <source>
        <dbReference type="Pfam" id="PF17851"/>
    </source>
</evidence>
<feature type="domain" description="Beta-xylosidase C-terminal Concanavalin A-like" evidence="7">
    <location>
        <begin position="343"/>
        <end position="556"/>
    </location>
</feature>
<evidence type="ECO:0000256" key="6">
    <source>
        <dbReference type="SAM" id="SignalP"/>
    </source>
</evidence>
<dbReference type="PANTHER" id="PTHR42812">
    <property type="entry name" value="BETA-XYLOSIDASE"/>
    <property type="match status" value="1"/>
</dbReference>
<proteinExistence type="inferred from homology"/>
<sequence length="576" mass="64357">MRLHTAIYTALLSLPLRGVLAGNSTFSNPLIPGWSSDPSCVYVRDGHDAYFCVASTFGAFPGIPIYGSRDLVNWKLVSHAFSRPSQVPWINIAEGQQDGIFAVTLRYHEGLFHAITTYTNPFTQGLIFTTEDPYSDSWSEPILFNTTKIDPDLFWDDDGQVYLTSMGVIQQTIDLATGAVSEPYDLWPGTGGVWPEGPHIYKKDGYYYLMIAEGGTEMDHSVTIARSKNIKGPYESYSGNPILTNRGTDEYFQTVGHADLFQDASGQWWGSALATRCGPDYEIYPMGRETVFFPVTWEEGEWPILQPVRGRMEGWELPKHNKRIGGTGAFVNEPDVIDFHPGSSLPAHFVHWRFIKPEDFVVSPRERPHTLRLTASRGNLTASPPEIPYTDPMTLVMRRQTASLFTFSADVSFDPDQLEHESGLTLFLTQMQHADLSIVGLPSKNGKIAPHIRFRVMVQREFYDGVIPETVVKPIPPSWRGRPIRFQIQAANLTHFTFSASSTKRHDGKAEIFGVASAEIFSGSPGHFTGTLVGVYATTNGGNASANSYISRWRYKEDGQYIGDDAFVPYTPFIFE</sequence>
<feature type="site" description="Important for catalytic activity, responsible for pKa modulation of the active site Glu and correct orientation of both the proton donor and substrate" evidence="4">
    <location>
        <position position="150"/>
    </location>
</feature>
<keyword evidence="9" id="KW-1185">Reference proteome</keyword>
<name>A0A2B7Y3G9_9EURO</name>
<dbReference type="InterPro" id="IPR041542">
    <property type="entry name" value="GH43_C2"/>
</dbReference>
<evidence type="ECO:0000256" key="5">
    <source>
        <dbReference type="RuleBase" id="RU361187"/>
    </source>
</evidence>
<dbReference type="GO" id="GO:0005975">
    <property type="term" value="P:carbohydrate metabolic process"/>
    <property type="evidence" value="ECO:0007669"/>
    <property type="project" value="InterPro"/>
</dbReference>
<dbReference type="InterPro" id="IPR023296">
    <property type="entry name" value="Glyco_hydro_beta-prop_sf"/>
</dbReference>
<comment type="similarity">
    <text evidence="1 5">Belongs to the glycosyl hydrolase 43 family.</text>
</comment>
<dbReference type="InterPro" id="IPR013320">
    <property type="entry name" value="ConA-like_dom_sf"/>
</dbReference>
<evidence type="ECO:0000256" key="4">
    <source>
        <dbReference type="PIRSR" id="PIRSR606710-2"/>
    </source>
</evidence>
<keyword evidence="3 5" id="KW-0326">Glycosidase</keyword>
<organism evidence="8 9">
    <name type="scientific">Helicocarpus griseus UAMH5409</name>
    <dbReference type="NCBI Taxonomy" id="1447875"/>
    <lineage>
        <taxon>Eukaryota</taxon>
        <taxon>Fungi</taxon>
        <taxon>Dikarya</taxon>
        <taxon>Ascomycota</taxon>
        <taxon>Pezizomycotina</taxon>
        <taxon>Eurotiomycetes</taxon>
        <taxon>Eurotiomycetidae</taxon>
        <taxon>Onygenales</taxon>
        <taxon>Ajellomycetaceae</taxon>
        <taxon>Helicocarpus</taxon>
    </lineage>
</organism>